<dbReference type="EMBL" id="BMPZ01000002">
    <property type="protein sequence ID" value="GGI72530.1"/>
    <property type="molecule type" value="Genomic_DNA"/>
</dbReference>
<dbReference type="AlphaFoldDB" id="A0A917N7A0"/>
<dbReference type="Pfam" id="PF03923">
    <property type="entry name" value="Lipoprotein_16"/>
    <property type="match status" value="1"/>
</dbReference>
<protein>
    <submittedName>
        <fullName evidence="1">Uncharacterized protein</fullName>
    </submittedName>
</protein>
<reference evidence="1" key="1">
    <citation type="journal article" date="2014" name="Int. J. Syst. Evol. Microbiol.">
        <title>Complete genome sequence of Corynebacterium casei LMG S-19264T (=DSM 44701T), isolated from a smear-ripened cheese.</title>
        <authorList>
            <consortium name="US DOE Joint Genome Institute (JGI-PGF)"/>
            <person name="Walter F."/>
            <person name="Albersmeier A."/>
            <person name="Kalinowski J."/>
            <person name="Ruckert C."/>
        </authorList>
    </citation>
    <scope>NUCLEOTIDE SEQUENCE</scope>
    <source>
        <strain evidence="1">JCM 30804</strain>
    </source>
</reference>
<comment type="caution">
    <text evidence="1">The sequence shown here is derived from an EMBL/GenBank/DDBJ whole genome shotgun (WGS) entry which is preliminary data.</text>
</comment>
<dbReference type="InterPro" id="IPR005619">
    <property type="entry name" value="Uncharacterised_YajG"/>
</dbReference>
<dbReference type="Proteomes" id="UP000613743">
    <property type="component" value="Unassembled WGS sequence"/>
</dbReference>
<evidence type="ECO:0000313" key="1">
    <source>
        <dbReference type="EMBL" id="GGI72530.1"/>
    </source>
</evidence>
<accession>A0A917N7A0</accession>
<keyword evidence="2" id="KW-1185">Reference proteome</keyword>
<reference evidence="1" key="2">
    <citation type="submission" date="2020-09" db="EMBL/GenBank/DDBJ databases">
        <authorList>
            <person name="Sun Q."/>
            <person name="Ohkuma M."/>
        </authorList>
    </citation>
    <scope>NUCLEOTIDE SEQUENCE</scope>
    <source>
        <strain evidence="1">JCM 30804</strain>
    </source>
</reference>
<gene>
    <name evidence="1" type="ORF">GCM10009332_07410</name>
</gene>
<sequence>MVPQVEAQTHQYTALAIQTLDTRSANYIVRFNNKDDAAKLVSPSEPPRKQLHAVFESGFTRAGYKITPNANRHIKFELQQLLTDVDESLFSFVAKHQIVIRAVADNDNKQLIKTFSAKGKLEGPLKADFATLELDMNKLLLQITSDIINDDEINQFFK</sequence>
<proteinExistence type="predicted"/>
<evidence type="ECO:0000313" key="2">
    <source>
        <dbReference type="Proteomes" id="UP000613743"/>
    </source>
</evidence>
<name>A0A917N7A0_9GAMM</name>
<organism evidence="1 2">
    <name type="scientific">Shewanella gelidii</name>
    <dbReference type="NCBI Taxonomy" id="1642821"/>
    <lineage>
        <taxon>Bacteria</taxon>
        <taxon>Pseudomonadati</taxon>
        <taxon>Pseudomonadota</taxon>
        <taxon>Gammaproteobacteria</taxon>
        <taxon>Alteromonadales</taxon>
        <taxon>Shewanellaceae</taxon>
        <taxon>Shewanella</taxon>
    </lineage>
</organism>